<sequence length="149" mass="16175">MRYSLRRFWADETGNVSLDWVVLTSVLVATGIAVIGTMQSGIETASVDVAEQMRGQVVRSSFESELCPGGIPALQAREDLRAAFAQEEPLNVATWMAESFGDLSDQEVSLRYLRDLADAAPVVSDDAPWTRARVELAALACEVVARGLD</sequence>
<evidence type="ECO:0000313" key="3">
    <source>
        <dbReference type="EMBL" id="SSA38302.1"/>
    </source>
</evidence>
<keyword evidence="1" id="KW-1133">Transmembrane helix</keyword>
<dbReference type="EMBL" id="UETC01000001">
    <property type="protein sequence ID" value="SSA38302.1"/>
    <property type="molecule type" value="Genomic_DNA"/>
</dbReference>
<keyword evidence="4" id="KW-1185">Reference proteome</keyword>
<gene>
    <name evidence="2" type="ORF">BCF38_101433</name>
    <name evidence="3" type="ORF">SAMN05421539_101433</name>
</gene>
<name>A0A2Y9BW17_9RHOB</name>
<feature type="transmembrane region" description="Helical" evidence="1">
    <location>
        <begin position="20"/>
        <end position="38"/>
    </location>
</feature>
<keyword evidence="1" id="KW-0812">Transmembrane</keyword>
<dbReference type="Proteomes" id="UP000245839">
    <property type="component" value="Unassembled WGS sequence"/>
</dbReference>
<dbReference type="AlphaFoldDB" id="A0A2Y9BW17"/>
<evidence type="ECO:0000313" key="4">
    <source>
        <dbReference type="Proteomes" id="UP000245839"/>
    </source>
</evidence>
<protein>
    <submittedName>
        <fullName evidence="3">Uncharacterized protein</fullName>
    </submittedName>
</protein>
<evidence type="ECO:0000313" key="5">
    <source>
        <dbReference type="Proteomes" id="UP000251571"/>
    </source>
</evidence>
<dbReference type="EMBL" id="QGDJ01000001">
    <property type="protein sequence ID" value="PWJ22024.1"/>
    <property type="molecule type" value="Genomic_DNA"/>
</dbReference>
<proteinExistence type="predicted"/>
<evidence type="ECO:0000256" key="1">
    <source>
        <dbReference type="SAM" id="Phobius"/>
    </source>
</evidence>
<accession>A0A2Y9BW17</accession>
<reference evidence="3 5" key="1">
    <citation type="submission" date="2016-10" db="EMBL/GenBank/DDBJ databases">
        <authorList>
            <person name="Cai Z."/>
        </authorList>
    </citation>
    <scope>NUCLEOTIDE SEQUENCE [LARGE SCALE GENOMIC DNA]</scope>
    <source>
        <strain evidence="3 5">DSM 25227</strain>
    </source>
</reference>
<reference evidence="2 4" key="2">
    <citation type="submission" date="2018-03" db="EMBL/GenBank/DDBJ databases">
        <title>Genomic Encyclopedia of Archaeal and Bacterial Type Strains, Phase II (KMG-II): from individual species to whole genera.</title>
        <authorList>
            <person name="Goeker M."/>
        </authorList>
    </citation>
    <scope>NUCLEOTIDE SEQUENCE [LARGE SCALE GENOMIC DNA]</scope>
    <source>
        <strain evidence="2 4">DSM 25227</strain>
    </source>
</reference>
<organism evidence="3 5">
    <name type="scientific">Jannaschia seohaensis</name>
    <dbReference type="NCBI Taxonomy" id="475081"/>
    <lineage>
        <taxon>Bacteria</taxon>
        <taxon>Pseudomonadati</taxon>
        <taxon>Pseudomonadota</taxon>
        <taxon>Alphaproteobacteria</taxon>
        <taxon>Rhodobacterales</taxon>
        <taxon>Roseobacteraceae</taxon>
        <taxon>Jannaschia</taxon>
    </lineage>
</organism>
<keyword evidence="1" id="KW-0472">Membrane</keyword>
<evidence type="ECO:0000313" key="2">
    <source>
        <dbReference type="EMBL" id="PWJ22024.1"/>
    </source>
</evidence>
<dbReference type="Proteomes" id="UP000251571">
    <property type="component" value="Unassembled WGS sequence"/>
</dbReference>